<dbReference type="eggNOG" id="ENOG5032RDG">
    <property type="taxonomic scope" value="Bacteria"/>
</dbReference>
<dbReference type="Proteomes" id="UP000003178">
    <property type="component" value="Unassembled WGS sequence"/>
</dbReference>
<reference evidence="1 2" key="1">
    <citation type="submission" date="2008-09" db="EMBL/GenBank/DDBJ databases">
        <authorList>
            <person name="Fulton L."/>
            <person name="Clifton S."/>
            <person name="Fulton B."/>
            <person name="Xu J."/>
            <person name="Minx P."/>
            <person name="Pepin K.H."/>
            <person name="Johnson M."/>
            <person name="Thiruvilangam P."/>
            <person name="Bhonagiri V."/>
            <person name="Nash W.E."/>
            <person name="Mardis E.R."/>
            <person name="Wilson R.K."/>
        </authorList>
    </citation>
    <scope>NUCLEOTIDE SEQUENCE [LARGE SCALE GENOMIC DNA]</scope>
    <source>
        <strain evidence="1 2">DSM 13275</strain>
    </source>
</reference>
<sequence length="131" mass="15269">MREYDSVSEILSTIKESVSKGKYFISLNKNRGDNIAFRNKYELSSKDQKQIILNLTEEDYEKSVSNYKEGYENEKLHIFGPILNLKNEEGKSKKVQVYIKFNIIKDNDNLVVVVSFHEARRPMILASCKNK</sequence>
<gene>
    <name evidence="1" type="ORF">CLOHIR_01318</name>
</gene>
<evidence type="ECO:0000313" key="1">
    <source>
        <dbReference type="EMBL" id="EEA85049.1"/>
    </source>
</evidence>
<dbReference type="OrthoDB" id="2988354at2"/>
<proteinExistence type="predicted"/>
<dbReference type="HOGENOM" id="CLU_123812_1_0_9"/>
<protein>
    <submittedName>
        <fullName evidence="1">Uncharacterized protein</fullName>
    </submittedName>
</protein>
<reference evidence="1 2" key="2">
    <citation type="submission" date="2008-10" db="EMBL/GenBank/DDBJ databases">
        <title>Draft genome sequence of Clostridium hiranonis (DSM 13275).</title>
        <authorList>
            <person name="Sudarsanam P."/>
            <person name="Ley R."/>
            <person name="Guruge J."/>
            <person name="Turnbaugh P.J."/>
            <person name="Mahowald M."/>
            <person name="Liep D."/>
            <person name="Gordon J."/>
        </authorList>
    </citation>
    <scope>NUCLEOTIDE SEQUENCE [LARGE SCALE GENOMIC DNA]</scope>
    <source>
        <strain evidence="1 2">DSM 13275</strain>
    </source>
</reference>
<dbReference type="InterPro" id="IPR038493">
    <property type="entry name" value="MqsR_sf"/>
</dbReference>
<comment type="caution">
    <text evidence="1">The sequence shown here is derived from an EMBL/GenBank/DDBJ whole genome shotgun (WGS) entry which is preliminary data.</text>
</comment>
<dbReference type="Gene3D" id="3.30.2310.40">
    <property type="match status" value="1"/>
</dbReference>
<dbReference type="EMBL" id="ABWP01000057">
    <property type="protein sequence ID" value="EEA85049.1"/>
    <property type="molecule type" value="Genomic_DNA"/>
</dbReference>
<evidence type="ECO:0000313" key="2">
    <source>
        <dbReference type="Proteomes" id="UP000003178"/>
    </source>
</evidence>
<dbReference type="RefSeq" id="WP_006440239.1">
    <property type="nucleotide sequence ID" value="NZ_DS995356.1"/>
</dbReference>
<organism evidence="1 2">
    <name type="scientific">Peptacetobacter hiranonis (strain DSM 13275 / JCM 10541 / KCTC 15199 / TO-931)</name>
    <name type="common">Clostridium hiranonis</name>
    <dbReference type="NCBI Taxonomy" id="500633"/>
    <lineage>
        <taxon>Bacteria</taxon>
        <taxon>Bacillati</taxon>
        <taxon>Bacillota</taxon>
        <taxon>Clostridia</taxon>
        <taxon>Peptostreptococcales</taxon>
        <taxon>Peptostreptococcaceae</taxon>
        <taxon>Peptacetobacter</taxon>
    </lineage>
</organism>
<dbReference type="AlphaFoldDB" id="B6FZL4"/>
<accession>B6FZL4</accession>
<name>B6FZL4_PEPHT</name>
<keyword evidence="2" id="KW-1185">Reference proteome</keyword>
<dbReference type="STRING" id="500633.CLOHIR_01318"/>